<evidence type="ECO:0000313" key="2">
    <source>
        <dbReference type="Proteomes" id="UP001057402"/>
    </source>
</evidence>
<gene>
    <name evidence="1" type="ORF">MLD38_000076</name>
</gene>
<protein>
    <submittedName>
        <fullName evidence="1">Uncharacterized protein</fullName>
    </submittedName>
</protein>
<reference evidence="2" key="1">
    <citation type="journal article" date="2023" name="Front. Plant Sci.">
        <title>Chromosomal-level genome assembly of Melastoma candidum provides insights into trichome evolution.</title>
        <authorList>
            <person name="Zhong Y."/>
            <person name="Wu W."/>
            <person name="Sun C."/>
            <person name="Zou P."/>
            <person name="Liu Y."/>
            <person name="Dai S."/>
            <person name="Zhou R."/>
        </authorList>
    </citation>
    <scope>NUCLEOTIDE SEQUENCE [LARGE SCALE GENOMIC DNA]</scope>
</reference>
<keyword evidence="2" id="KW-1185">Reference proteome</keyword>
<accession>A0ACB9S922</accession>
<evidence type="ECO:0000313" key="1">
    <source>
        <dbReference type="EMBL" id="KAI4387659.1"/>
    </source>
</evidence>
<proteinExistence type="predicted"/>
<name>A0ACB9S922_9MYRT</name>
<organism evidence="1 2">
    <name type="scientific">Melastoma candidum</name>
    <dbReference type="NCBI Taxonomy" id="119954"/>
    <lineage>
        <taxon>Eukaryota</taxon>
        <taxon>Viridiplantae</taxon>
        <taxon>Streptophyta</taxon>
        <taxon>Embryophyta</taxon>
        <taxon>Tracheophyta</taxon>
        <taxon>Spermatophyta</taxon>
        <taxon>Magnoliopsida</taxon>
        <taxon>eudicotyledons</taxon>
        <taxon>Gunneridae</taxon>
        <taxon>Pentapetalae</taxon>
        <taxon>rosids</taxon>
        <taxon>malvids</taxon>
        <taxon>Myrtales</taxon>
        <taxon>Melastomataceae</taxon>
        <taxon>Melastomatoideae</taxon>
        <taxon>Melastomateae</taxon>
        <taxon>Melastoma</taxon>
    </lineage>
</organism>
<dbReference type="Proteomes" id="UP001057402">
    <property type="component" value="Chromosome 1"/>
</dbReference>
<comment type="caution">
    <text evidence="1">The sequence shown here is derived from an EMBL/GenBank/DDBJ whole genome shotgun (WGS) entry which is preliminary data.</text>
</comment>
<dbReference type="EMBL" id="CM042880">
    <property type="protein sequence ID" value="KAI4387659.1"/>
    <property type="molecule type" value="Genomic_DNA"/>
</dbReference>
<sequence>MFTLHDILYVQRDIYAFGAGLLEIITGSGLPAVGKACPDCRHNLMDKIRKAPLILSSKASTLVKYCAMGQVTLSCLEAETSRREPKGNRSAAFITQSSQQKSRLQGQEVHRYGTIHNHTSPLWTGQRFSSSNIITNLLEQGKAHSCCMFIH</sequence>